<reference evidence="1 2" key="1">
    <citation type="journal article" date="2015" name="Genome Announc.">
        <title>Expanding the biotechnology potential of lactobacilli through comparative genomics of 213 strains and associated genera.</title>
        <authorList>
            <person name="Sun Z."/>
            <person name="Harris H.M."/>
            <person name="McCann A."/>
            <person name="Guo C."/>
            <person name="Argimon S."/>
            <person name="Zhang W."/>
            <person name="Yang X."/>
            <person name="Jeffery I.B."/>
            <person name="Cooney J.C."/>
            <person name="Kagawa T.F."/>
            <person name="Liu W."/>
            <person name="Song Y."/>
            <person name="Salvetti E."/>
            <person name="Wrobel A."/>
            <person name="Rasinkangas P."/>
            <person name="Parkhill J."/>
            <person name="Rea M.C."/>
            <person name="O'Sullivan O."/>
            <person name="Ritari J."/>
            <person name="Douillard F.P."/>
            <person name="Paul Ross R."/>
            <person name="Yang R."/>
            <person name="Briner A.E."/>
            <person name="Felis G.E."/>
            <person name="de Vos W.M."/>
            <person name="Barrangou R."/>
            <person name="Klaenhammer T.R."/>
            <person name="Caufield P.W."/>
            <person name="Cui Y."/>
            <person name="Zhang H."/>
            <person name="O'Toole P.W."/>
        </authorList>
    </citation>
    <scope>NUCLEOTIDE SEQUENCE [LARGE SCALE GENOMIC DNA]</scope>
    <source>
        <strain evidence="1 2">DSM 15946</strain>
    </source>
</reference>
<dbReference type="Proteomes" id="UP000050816">
    <property type="component" value="Unassembled WGS sequence"/>
</dbReference>
<accession>A0A0R1UJQ5</accession>
<organism evidence="1 2">
    <name type="scientific">Limosilactobacillus ingluviei DSM 15946</name>
    <dbReference type="NCBI Taxonomy" id="1423760"/>
    <lineage>
        <taxon>Bacteria</taxon>
        <taxon>Bacillati</taxon>
        <taxon>Bacillota</taxon>
        <taxon>Bacilli</taxon>
        <taxon>Lactobacillales</taxon>
        <taxon>Lactobacillaceae</taxon>
        <taxon>Limosilactobacillus</taxon>
    </lineage>
</organism>
<name>A0A0R1UJQ5_9LACO</name>
<proteinExistence type="predicted"/>
<dbReference type="PATRIC" id="fig|1423760.3.peg.1157"/>
<dbReference type="AlphaFoldDB" id="A0A0R1UJQ5"/>
<dbReference type="EMBL" id="AZFK01000018">
    <property type="protein sequence ID" value="KRL91674.1"/>
    <property type="molecule type" value="Genomic_DNA"/>
</dbReference>
<evidence type="ECO:0000313" key="1">
    <source>
        <dbReference type="EMBL" id="KRL91674.1"/>
    </source>
</evidence>
<comment type="caution">
    <text evidence="1">The sequence shown here is derived from an EMBL/GenBank/DDBJ whole genome shotgun (WGS) entry which is preliminary data.</text>
</comment>
<sequence>MYNDQSRQALTDPKAPTLLSVLPIPPAGRVPGVLPPGVLVALATLQPPGTVTNTRRESGLIPLNCGRYGAPFTYSVFKIQARSLSPDFVAFPRLLQF</sequence>
<evidence type="ECO:0000313" key="2">
    <source>
        <dbReference type="Proteomes" id="UP000050816"/>
    </source>
</evidence>
<gene>
    <name evidence="1" type="ORF">FC43_GL001094</name>
</gene>
<protein>
    <submittedName>
        <fullName evidence="1">Uncharacterized protein</fullName>
    </submittedName>
</protein>